<evidence type="ECO:0000259" key="16">
    <source>
        <dbReference type="Pfam" id="PF16900"/>
    </source>
</evidence>
<keyword evidence="9" id="KW-0233">DNA recombination</keyword>
<comment type="similarity">
    <text evidence="2 12">Belongs to the replication factor A protein 1 family.</text>
</comment>
<keyword evidence="10" id="KW-0234">DNA repair</keyword>
<protein>
    <recommendedName>
        <fullName evidence="12">Replication protein A subunit</fullName>
    </recommendedName>
</protein>
<dbReference type="InterPro" id="IPR012340">
    <property type="entry name" value="NA-bd_OB-fold"/>
</dbReference>
<evidence type="ECO:0000256" key="12">
    <source>
        <dbReference type="RuleBase" id="RU364130"/>
    </source>
</evidence>
<feature type="domain" description="Replication protein A OB" evidence="16">
    <location>
        <begin position="422"/>
        <end position="526"/>
    </location>
</feature>
<dbReference type="InterPro" id="IPR031657">
    <property type="entry name" value="REPA_OB_2"/>
</dbReference>
<dbReference type="GO" id="GO:0003677">
    <property type="term" value="F:DNA binding"/>
    <property type="evidence" value="ECO:0007669"/>
    <property type="project" value="UniProtKB-KW"/>
</dbReference>
<dbReference type="GO" id="GO:0006260">
    <property type="term" value="P:DNA replication"/>
    <property type="evidence" value="ECO:0007669"/>
    <property type="project" value="UniProtKB-KW"/>
</dbReference>
<dbReference type="NCBIfam" id="TIGR00617">
    <property type="entry name" value="rpa1"/>
    <property type="match status" value="1"/>
</dbReference>
<dbReference type="InterPro" id="IPR047192">
    <property type="entry name" value="Euk_RPA1_DBD_C"/>
</dbReference>
<dbReference type="EMBL" id="CM027688">
    <property type="protein sequence ID" value="KAG0516545.1"/>
    <property type="molecule type" value="Genomic_DNA"/>
</dbReference>
<dbReference type="Pfam" id="PF08646">
    <property type="entry name" value="Rep_fac-A_C"/>
    <property type="match status" value="1"/>
</dbReference>
<dbReference type="GO" id="GO:0008270">
    <property type="term" value="F:zinc ion binding"/>
    <property type="evidence" value="ECO:0007669"/>
    <property type="project" value="UniProtKB-KW"/>
</dbReference>
<keyword evidence="5" id="KW-0227">DNA damage</keyword>
<evidence type="ECO:0000259" key="15">
    <source>
        <dbReference type="Pfam" id="PF08646"/>
    </source>
</evidence>
<keyword evidence="6 12" id="KW-0863">Zinc-finger</keyword>
<reference evidence="17" key="1">
    <citation type="journal article" date="2019" name="BMC Genomics">
        <title>A new reference genome for Sorghum bicolor reveals high levels of sequence similarity between sweet and grain genotypes: implications for the genetics of sugar metabolism.</title>
        <authorList>
            <person name="Cooper E.A."/>
            <person name="Brenton Z.W."/>
            <person name="Flinn B.S."/>
            <person name="Jenkins J."/>
            <person name="Shu S."/>
            <person name="Flowers D."/>
            <person name="Luo F."/>
            <person name="Wang Y."/>
            <person name="Xia P."/>
            <person name="Barry K."/>
            <person name="Daum C."/>
            <person name="Lipzen A."/>
            <person name="Yoshinaga Y."/>
            <person name="Schmutz J."/>
            <person name="Saski C."/>
            <person name="Vermerris W."/>
            <person name="Kresovich S."/>
        </authorList>
    </citation>
    <scope>NUCLEOTIDE SEQUENCE</scope>
</reference>
<keyword evidence="4 12" id="KW-0479">Metal-binding</keyword>
<dbReference type="InterPro" id="IPR004365">
    <property type="entry name" value="NA-bd_OB_tRNA"/>
</dbReference>
<dbReference type="CDD" id="cd04476">
    <property type="entry name" value="RPA1_DBD_C"/>
    <property type="match status" value="1"/>
</dbReference>
<feature type="domain" description="Replication factor A C-terminal" evidence="15">
    <location>
        <begin position="608"/>
        <end position="680"/>
    </location>
</feature>
<evidence type="ECO:0000256" key="8">
    <source>
        <dbReference type="ARBA" id="ARBA00023125"/>
    </source>
</evidence>
<dbReference type="Proteomes" id="UP000807115">
    <property type="component" value="Chromosome 9"/>
</dbReference>
<comment type="subunit">
    <text evidence="12">Heterotrimer of RPA1, RPA2 and RPA3 (canonical replication protein A complex).</text>
</comment>
<evidence type="ECO:0000259" key="13">
    <source>
        <dbReference type="Pfam" id="PF01336"/>
    </source>
</evidence>
<dbReference type="Pfam" id="PF01336">
    <property type="entry name" value="tRNA_anti-codon"/>
    <property type="match status" value="1"/>
</dbReference>
<evidence type="ECO:0000256" key="3">
    <source>
        <dbReference type="ARBA" id="ARBA00022705"/>
    </source>
</evidence>
<dbReference type="SUPFAM" id="SSF50249">
    <property type="entry name" value="Nucleic acid-binding proteins"/>
    <property type="match status" value="5"/>
</dbReference>
<dbReference type="AlphaFoldDB" id="A0A921Q924"/>
<dbReference type="InterPro" id="IPR013955">
    <property type="entry name" value="Rep_factor-A_C"/>
</dbReference>
<dbReference type="FunFam" id="2.40.50.140:FF:000064">
    <property type="entry name" value="Replication protein A subunit"/>
    <property type="match status" value="1"/>
</dbReference>
<keyword evidence="7 12" id="KW-0862">Zinc</keyword>
<accession>A0A921Q924</accession>
<dbReference type="Pfam" id="PF04057">
    <property type="entry name" value="Rep-A_N"/>
    <property type="match status" value="1"/>
</dbReference>
<evidence type="ECO:0000256" key="5">
    <source>
        <dbReference type="ARBA" id="ARBA00022763"/>
    </source>
</evidence>
<keyword evidence="11 12" id="KW-0539">Nucleus</keyword>
<evidence type="ECO:0000313" key="18">
    <source>
        <dbReference type="Proteomes" id="UP000807115"/>
    </source>
</evidence>
<comment type="function">
    <text evidence="12">Component of the replication protein A complex (RPA) required for DNA recombination, repair and replication. The activity of RPA is mediated by single-stranded DNA binding and protein interactions. Probably involved in repair of double-strand DNA breaks (DSBs) induced by genotoxic stresses.</text>
</comment>
<feature type="domain" description="Replication factor-A protein 1 N-terminal" evidence="14">
    <location>
        <begin position="17"/>
        <end position="114"/>
    </location>
</feature>
<evidence type="ECO:0000256" key="10">
    <source>
        <dbReference type="ARBA" id="ARBA00023204"/>
    </source>
</evidence>
<reference evidence="17" key="2">
    <citation type="submission" date="2020-10" db="EMBL/GenBank/DDBJ databases">
        <authorList>
            <person name="Cooper E.A."/>
            <person name="Brenton Z.W."/>
            <person name="Flinn B.S."/>
            <person name="Jenkins J."/>
            <person name="Shu S."/>
            <person name="Flowers D."/>
            <person name="Luo F."/>
            <person name="Wang Y."/>
            <person name="Xia P."/>
            <person name="Barry K."/>
            <person name="Daum C."/>
            <person name="Lipzen A."/>
            <person name="Yoshinaga Y."/>
            <person name="Schmutz J."/>
            <person name="Saski C."/>
            <person name="Vermerris W."/>
            <person name="Kresovich S."/>
        </authorList>
    </citation>
    <scope>NUCLEOTIDE SEQUENCE</scope>
</reference>
<organism evidence="17 18">
    <name type="scientific">Sorghum bicolor</name>
    <name type="common">Sorghum</name>
    <name type="synonym">Sorghum vulgare</name>
    <dbReference type="NCBI Taxonomy" id="4558"/>
    <lineage>
        <taxon>Eukaryota</taxon>
        <taxon>Viridiplantae</taxon>
        <taxon>Streptophyta</taxon>
        <taxon>Embryophyta</taxon>
        <taxon>Tracheophyta</taxon>
        <taxon>Spermatophyta</taxon>
        <taxon>Magnoliopsida</taxon>
        <taxon>Liliopsida</taxon>
        <taxon>Poales</taxon>
        <taxon>Poaceae</taxon>
        <taxon>PACMAD clade</taxon>
        <taxon>Panicoideae</taxon>
        <taxon>Andropogonodae</taxon>
        <taxon>Andropogoneae</taxon>
        <taxon>Sorghinae</taxon>
        <taxon>Sorghum</taxon>
    </lineage>
</organism>
<dbReference type="CDD" id="cd04474">
    <property type="entry name" value="RPA1_DBD_A"/>
    <property type="match status" value="1"/>
</dbReference>
<gene>
    <name evidence="17" type="ORF">BDA96_09G012400</name>
</gene>
<evidence type="ECO:0000313" key="17">
    <source>
        <dbReference type="EMBL" id="KAG0516545.1"/>
    </source>
</evidence>
<evidence type="ECO:0000256" key="1">
    <source>
        <dbReference type="ARBA" id="ARBA00004123"/>
    </source>
</evidence>
<dbReference type="InterPro" id="IPR007199">
    <property type="entry name" value="Rep_factor-A_N"/>
</dbReference>
<dbReference type="Pfam" id="PF16900">
    <property type="entry name" value="REPA_OB_2"/>
    <property type="match status" value="1"/>
</dbReference>
<dbReference type="PANTHER" id="PTHR23273">
    <property type="entry name" value="REPLICATION FACTOR A 1, RFA1"/>
    <property type="match status" value="1"/>
</dbReference>
<evidence type="ECO:0000256" key="2">
    <source>
        <dbReference type="ARBA" id="ARBA00005690"/>
    </source>
</evidence>
<dbReference type="Gene3D" id="2.40.50.140">
    <property type="entry name" value="Nucleic acid-binding proteins"/>
    <property type="match status" value="4"/>
</dbReference>
<comment type="caution">
    <text evidence="17">The sequence shown here is derived from an EMBL/GenBank/DDBJ whole genome shotgun (WGS) entry which is preliminary data.</text>
</comment>
<dbReference type="GO" id="GO:0006281">
    <property type="term" value="P:DNA repair"/>
    <property type="evidence" value="ECO:0007669"/>
    <property type="project" value="UniProtKB-KW"/>
</dbReference>
<keyword evidence="3 12" id="KW-0235">DNA replication</keyword>
<keyword evidence="8 12" id="KW-0238">DNA-binding</keyword>
<evidence type="ECO:0000256" key="4">
    <source>
        <dbReference type="ARBA" id="ARBA00022723"/>
    </source>
</evidence>
<sequence length="744" mass="82006">MGGEGGGGEWMETEVRLSTGALEVMWREDGLRPVLQLADAPQMAGGAASESGRYRVALSDGGARLQPGMLAASLNHLVARGALRRGTVIRVLEYFAGFSRTQRIIIVIQLEILQAECMLIRSPTIFEANATQHIGVSCSGGLAIHEPCFMQCTQQVITNSSYSPDKRVLDSSVTPRAEPTVINLPLNECFCPVPAQSTIDAKMQQLSLNDHQNQRFTVTATGLSGAMSAQLTPGAVVAISEHADGNGTLKPMLQVVDVRMVSNANNPSTERFRMNTCVLDGSIRKGSIIHLQEFTCNTIQNRSALNPYETRWKIMARVTAKTDLRHYSSSRGPGKVFSFDLLDGQGGEIRATCFNAQADQFFDLIEVDKVYLISNGSVKPALKNYNSLNHEYEITLDNKTSIEVCVDDDSNIPRQEYNFRQISEIENIEAGVIVDLIGIVTSVGPSAIVMRKDGTQAQKRTLQLKDMSVRSMEIILWGKFCDAEGHQLQLLCDSGSNPILSLKSGRVCDFSGRSVVTISSTQLKVNPDFPVAKRLKQWYVTEGKNTACISLSQGISNMSRNHVLKTIAQIKDENLGRSDKPDFITVRAVLSHVGADNFCYQACTLELNEAGEVIFGHTAQELFMIRNVEQGEERFKEFTEIMQAIIWREYLFKLKVDEKTYNGEQRVKCTIIGVEKLEETNNLLKDVSRPILKDDLSYTPNTGSANLEARQSKLTSSNANLLLDRASYGSSNVGATGFAQSNWL</sequence>
<evidence type="ECO:0000256" key="9">
    <source>
        <dbReference type="ARBA" id="ARBA00023172"/>
    </source>
</evidence>
<dbReference type="GO" id="GO:0005634">
    <property type="term" value="C:nucleus"/>
    <property type="evidence" value="ECO:0007669"/>
    <property type="project" value="UniProtKB-SubCell"/>
</dbReference>
<evidence type="ECO:0000256" key="11">
    <source>
        <dbReference type="ARBA" id="ARBA00023242"/>
    </source>
</evidence>
<evidence type="ECO:0000256" key="7">
    <source>
        <dbReference type="ARBA" id="ARBA00022833"/>
    </source>
</evidence>
<name>A0A921Q924_SORBI</name>
<dbReference type="GO" id="GO:0006310">
    <property type="term" value="P:DNA recombination"/>
    <property type="evidence" value="ECO:0007669"/>
    <property type="project" value="UniProtKB-KW"/>
</dbReference>
<comment type="subcellular location">
    <subcellularLocation>
        <location evidence="1 12">Nucleus</location>
    </subcellularLocation>
</comment>
<proteinExistence type="inferred from homology"/>
<dbReference type="FunFam" id="2.40.50.140:FF:000041">
    <property type="entry name" value="Replication protein A subunit"/>
    <property type="match status" value="1"/>
</dbReference>
<evidence type="ECO:0000259" key="14">
    <source>
        <dbReference type="Pfam" id="PF04057"/>
    </source>
</evidence>
<feature type="domain" description="OB" evidence="13">
    <location>
        <begin position="312"/>
        <end position="397"/>
    </location>
</feature>
<dbReference type="PANTHER" id="PTHR23273:SF4">
    <property type="entry name" value="REPLICATION PROTEIN A OB DOMAIN-CONTAINING PROTEIN"/>
    <property type="match status" value="1"/>
</dbReference>
<evidence type="ECO:0000256" key="6">
    <source>
        <dbReference type="ARBA" id="ARBA00022771"/>
    </source>
</evidence>
<dbReference type="InterPro" id="IPR004591">
    <property type="entry name" value="Rfa1"/>
</dbReference>
<dbReference type="CDD" id="cd04475">
    <property type="entry name" value="RPA1_DBD_B"/>
    <property type="match status" value="1"/>
</dbReference>